<dbReference type="RefSeq" id="WP_317832069.1">
    <property type="nucleotide sequence ID" value="NZ_CP136920.1"/>
</dbReference>
<keyword evidence="5 8" id="KW-0547">Nucleotide-binding</keyword>
<dbReference type="Pfam" id="PF01472">
    <property type="entry name" value="PUA"/>
    <property type="match status" value="1"/>
</dbReference>
<dbReference type="InterPro" id="IPR015947">
    <property type="entry name" value="PUA-like_sf"/>
</dbReference>
<evidence type="ECO:0000256" key="8">
    <source>
        <dbReference type="HAMAP-Rule" id="MF_00456"/>
    </source>
</evidence>
<dbReference type="CDD" id="cd21157">
    <property type="entry name" value="PUA_G5K"/>
    <property type="match status" value="1"/>
</dbReference>
<dbReference type="Gene3D" id="3.40.1160.10">
    <property type="entry name" value="Acetylglutamate kinase-like"/>
    <property type="match status" value="1"/>
</dbReference>
<organism evidence="10 11">
    <name type="scientific">Rubellicoccus peritrichatus</name>
    <dbReference type="NCBI Taxonomy" id="3080537"/>
    <lineage>
        <taxon>Bacteria</taxon>
        <taxon>Pseudomonadati</taxon>
        <taxon>Verrucomicrobiota</taxon>
        <taxon>Opitutia</taxon>
        <taxon>Puniceicoccales</taxon>
        <taxon>Cerasicoccaceae</taxon>
        <taxon>Rubellicoccus</taxon>
    </lineage>
</organism>
<dbReference type="InterPro" id="IPR005715">
    <property type="entry name" value="Glu_5kinase/COase_Synthase"/>
</dbReference>
<feature type="binding site" evidence="8">
    <location>
        <begin position="210"/>
        <end position="216"/>
    </location>
    <ligand>
        <name>ATP</name>
        <dbReference type="ChEBI" id="CHEBI:30616"/>
    </ligand>
</feature>
<dbReference type="CDD" id="cd04242">
    <property type="entry name" value="AAK_G5K_ProB"/>
    <property type="match status" value="1"/>
</dbReference>
<reference evidence="10 11" key="1">
    <citation type="submission" date="2023-10" db="EMBL/GenBank/DDBJ databases">
        <title>Rubellicoccus peritrichatus gen. nov., sp. nov., isolated from an algae of coral reef tank.</title>
        <authorList>
            <person name="Luo J."/>
        </authorList>
    </citation>
    <scope>NUCLEOTIDE SEQUENCE [LARGE SCALE GENOMIC DNA]</scope>
    <source>
        <strain evidence="10 11">CR14</strain>
    </source>
</reference>
<dbReference type="GO" id="GO:0003723">
    <property type="term" value="F:RNA binding"/>
    <property type="evidence" value="ECO:0007669"/>
    <property type="project" value="InterPro"/>
</dbReference>
<evidence type="ECO:0000256" key="1">
    <source>
        <dbReference type="ARBA" id="ARBA00022490"/>
    </source>
</evidence>
<sequence length="367" mass="39089">MPPLQDAQRIVIKLGTGILTSGIGQLDTERIDEIGRQVASLKAEGKQVILVSSGAVGLGMGRLGLSEKPRRLASLQKCAAIGQSRLTETWQKAFDPHGIVVAQILLTRDDVQSRKRHLALRELLDEILSDGIIPIVNENDSVSADEIKFGDNDVLSSLVASLAKADMLCILSTANGLENRSADGSIIPIVDEITDVHMAMAGGTESATGTGGMTTKLEAAKIATKSGCGVYIGNGNIPNVIQELFSGSASGTIFLPKKLPIASRKRWLAFFQNPNGDLVIDDGAVKALCERGSSLLAKGILNLSGTFKAGETVTISAQSGTKVARGIVTFDADEIEQLRGKRTDEVKQLYPERKRAEIIHRDALVLL</sequence>
<dbReference type="NCBIfam" id="TIGR01027">
    <property type="entry name" value="proB"/>
    <property type="match status" value="1"/>
</dbReference>
<evidence type="ECO:0000256" key="6">
    <source>
        <dbReference type="ARBA" id="ARBA00022777"/>
    </source>
</evidence>
<name>A0AAQ3LDD6_9BACT</name>
<dbReference type="PROSITE" id="PS50890">
    <property type="entry name" value="PUA"/>
    <property type="match status" value="1"/>
</dbReference>
<evidence type="ECO:0000256" key="4">
    <source>
        <dbReference type="ARBA" id="ARBA00022679"/>
    </source>
</evidence>
<dbReference type="PIRSF" id="PIRSF000729">
    <property type="entry name" value="GK"/>
    <property type="match status" value="1"/>
</dbReference>
<feature type="binding site" evidence="8">
    <location>
        <position position="152"/>
    </location>
    <ligand>
        <name>substrate</name>
    </ligand>
</feature>
<keyword evidence="3 8" id="KW-0641">Proline biosynthesis</keyword>
<comment type="function">
    <text evidence="8">Catalyzes the transfer of a phosphate group to glutamate to form L-glutamate 5-phosphate.</text>
</comment>
<dbReference type="SUPFAM" id="SSF53633">
    <property type="entry name" value="Carbamate kinase-like"/>
    <property type="match status" value="1"/>
</dbReference>
<comment type="caution">
    <text evidence="8">Lacks conserved residue(s) required for the propagation of feature annotation.</text>
</comment>
<dbReference type="GO" id="GO:0005524">
    <property type="term" value="F:ATP binding"/>
    <property type="evidence" value="ECO:0007669"/>
    <property type="project" value="UniProtKB-KW"/>
</dbReference>
<keyword evidence="6 8" id="KW-0418">Kinase</keyword>
<evidence type="ECO:0000256" key="5">
    <source>
        <dbReference type="ARBA" id="ARBA00022741"/>
    </source>
</evidence>
<dbReference type="Pfam" id="PF00696">
    <property type="entry name" value="AA_kinase"/>
    <property type="match status" value="1"/>
</dbReference>
<dbReference type="PROSITE" id="PS00902">
    <property type="entry name" value="GLUTAMATE_5_KINASE"/>
    <property type="match status" value="1"/>
</dbReference>
<dbReference type="FunFam" id="3.40.1160.10:FF:000018">
    <property type="entry name" value="Glutamate 5-kinase"/>
    <property type="match status" value="1"/>
</dbReference>
<dbReference type="PRINTS" id="PR00474">
    <property type="entry name" value="GLU5KINASE"/>
</dbReference>
<dbReference type="KEGG" id="puo:RZN69_15330"/>
<feature type="binding site" evidence="8">
    <location>
        <position position="53"/>
    </location>
    <ligand>
        <name>substrate</name>
    </ligand>
</feature>
<feature type="domain" description="PUA" evidence="9">
    <location>
        <begin position="276"/>
        <end position="359"/>
    </location>
</feature>
<dbReference type="InterPro" id="IPR002478">
    <property type="entry name" value="PUA"/>
</dbReference>
<comment type="subcellular location">
    <subcellularLocation>
        <location evidence="8">Cytoplasm</location>
    </subcellularLocation>
</comment>
<dbReference type="HAMAP" id="MF_00456">
    <property type="entry name" value="ProB"/>
    <property type="match status" value="1"/>
</dbReference>
<accession>A0AAQ3LDD6</accession>
<dbReference type="InterPro" id="IPR011529">
    <property type="entry name" value="Glu_5kinase"/>
</dbReference>
<dbReference type="InterPro" id="IPR019797">
    <property type="entry name" value="Glutamate_5-kinase_CS"/>
</dbReference>
<evidence type="ECO:0000256" key="2">
    <source>
        <dbReference type="ARBA" id="ARBA00022605"/>
    </source>
</evidence>
<keyword evidence="11" id="KW-1185">Reference proteome</keyword>
<dbReference type="InterPro" id="IPR041739">
    <property type="entry name" value="G5K_ProB"/>
</dbReference>
<protein>
    <recommendedName>
        <fullName evidence="8">Glutamate 5-kinase</fullName>
        <ecNumber evidence="8">2.7.2.11</ecNumber>
    </recommendedName>
    <alternativeName>
        <fullName evidence="8">Gamma-glutamyl kinase</fullName>
        <shortName evidence="8">GK</shortName>
    </alternativeName>
</protein>
<keyword evidence="2 8" id="KW-0028">Amino-acid biosynthesis</keyword>
<dbReference type="SUPFAM" id="SSF88697">
    <property type="entry name" value="PUA domain-like"/>
    <property type="match status" value="1"/>
</dbReference>
<feature type="binding site" evidence="8">
    <location>
        <position position="13"/>
    </location>
    <ligand>
        <name>ATP</name>
        <dbReference type="ChEBI" id="CHEBI:30616"/>
    </ligand>
</feature>
<keyword evidence="1 8" id="KW-0963">Cytoplasm</keyword>
<comment type="similarity">
    <text evidence="8">Belongs to the glutamate 5-kinase family.</text>
</comment>
<dbReference type="PANTHER" id="PTHR43654:SF1">
    <property type="entry name" value="ISOPENTENYL PHOSPHATE KINASE"/>
    <property type="match status" value="1"/>
</dbReference>
<dbReference type="PANTHER" id="PTHR43654">
    <property type="entry name" value="GLUTAMATE 5-KINASE"/>
    <property type="match status" value="1"/>
</dbReference>
<proteinExistence type="inferred from homology"/>
<evidence type="ECO:0000259" key="9">
    <source>
        <dbReference type="SMART" id="SM00359"/>
    </source>
</evidence>
<keyword evidence="4 8" id="KW-0808">Transferase</keyword>
<dbReference type="InterPro" id="IPR001048">
    <property type="entry name" value="Asp/Glu/Uridylate_kinase"/>
</dbReference>
<dbReference type="GO" id="GO:0055129">
    <property type="term" value="P:L-proline biosynthetic process"/>
    <property type="evidence" value="ECO:0007669"/>
    <property type="project" value="UniProtKB-UniRule"/>
</dbReference>
<comment type="pathway">
    <text evidence="8">Amino-acid biosynthesis; L-proline biosynthesis; L-glutamate 5-semialdehyde from L-glutamate: step 1/2.</text>
</comment>
<dbReference type="GO" id="GO:0005829">
    <property type="term" value="C:cytosol"/>
    <property type="evidence" value="ECO:0007669"/>
    <property type="project" value="TreeGrafter"/>
</dbReference>
<dbReference type="SMART" id="SM00359">
    <property type="entry name" value="PUA"/>
    <property type="match status" value="1"/>
</dbReference>
<evidence type="ECO:0000256" key="3">
    <source>
        <dbReference type="ARBA" id="ARBA00022650"/>
    </source>
</evidence>
<gene>
    <name evidence="8 10" type="primary">proB</name>
    <name evidence="10" type="ORF">RZN69_15330</name>
</gene>
<dbReference type="InterPro" id="IPR036974">
    <property type="entry name" value="PUA_sf"/>
</dbReference>
<dbReference type="Gene3D" id="2.30.130.10">
    <property type="entry name" value="PUA domain"/>
    <property type="match status" value="1"/>
</dbReference>
<dbReference type="EMBL" id="CP136920">
    <property type="protein sequence ID" value="WOO39994.1"/>
    <property type="molecule type" value="Genomic_DNA"/>
</dbReference>
<feature type="binding site" evidence="8">
    <location>
        <position position="140"/>
    </location>
    <ligand>
        <name>substrate</name>
    </ligand>
</feature>
<evidence type="ECO:0000313" key="11">
    <source>
        <dbReference type="Proteomes" id="UP001304300"/>
    </source>
</evidence>
<keyword evidence="7 8" id="KW-0067">ATP-binding</keyword>
<evidence type="ECO:0000256" key="7">
    <source>
        <dbReference type="ARBA" id="ARBA00022840"/>
    </source>
</evidence>
<dbReference type="GO" id="GO:0004349">
    <property type="term" value="F:glutamate 5-kinase activity"/>
    <property type="evidence" value="ECO:0007669"/>
    <property type="project" value="UniProtKB-UniRule"/>
</dbReference>
<dbReference type="EC" id="2.7.2.11" evidence="8"/>
<evidence type="ECO:0000313" key="10">
    <source>
        <dbReference type="EMBL" id="WOO39994.1"/>
    </source>
</evidence>
<dbReference type="InterPro" id="IPR036393">
    <property type="entry name" value="AceGlu_kinase-like_sf"/>
</dbReference>
<dbReference type="AlphaFoldDB" id="A0AAQ3LDD6"/>
<dbReference type="InterPro" id="IPR001057">
    <property type="entry name" value="Glu/AcGlu_kinase"/>
</dbReference>
<comment type="catalytic activity">
    <reaction evidence="8">
        <text>L-glutamate + ATP = L-glutamyl 5-phosphate + ADP</text>
        <dbReference type="Rhea" id="RHEA:14877"/>
        <dbReference type="ChEBI" id="CHEBI:29985"/>
        <dbReference type="ChEBI" id="CHEBI:30616"/>
        <dbReference type="ChEBI" id="CHEBI:58274"/>
        <dbReference type="ChEBI" id="CHEBI:456216"/>
        <dbReference type="EC" id="2.7.2.11"/>
    </reaction>
</comment>
<dbReference type="Proteomes" id="UP001304300">
    <property type="component" value="Chromosome"/>
</dbReference>